<dbReference type="AlphaFoldDB" id="A0A3L6DLN0"/>
<protein>
    <submittedName>
        <fullName evidence="1">Uncharacterized protein</fullName>
    </submittedName>
</protein>
<gene>
    <name evidence="1" type="ORF">Zm00014a_014273</name>
</gene>
<dbReference type="Proteomes" id="UP000251960">
    <property type="component" value="Chromosome 8"/>
</dbReference>
<evidence type="ECO:0000313" key="1">
    <source>
        <dbReference type="EMBL" id="PWZ09582.1"/>
    </source>
</evidence>
<comment type="caution">
    <text evidence="1">The sequence shown here is derived from an EMBL/GenBank/DDBJ whole genome shotgun (WGS) entry which is preliminary data.</text>
</comment>
<proteinExistence type="predicted"/>
<name>A0A3L6DLN0_MAIZE</name>
<evidence type="ECO:0000313" key="2">
    <source>
        <dbReference type="Proteomes" id="UP000251960"/>
    </source>
</evidence>
<organism evidence="1 2">
    <name type="scientific">Zea mays</name>
    <name type="common">Maize</name>
    <dbReference type="NCBI Taxonomy" id="4577"/>
    <lineage>
        <taxon>Eukaryota</taxon>
        <taxon>Viridiplantae</taxon>
        <taxon>Streptophyta</taxon>
        <taxon>Embryophyta</taxon>
        <taxon>Tracheophyta</taxon>
        <taxon>Spermatophyta</taxon>
        <taxon>Magnoliopsida</taxon>
        <taxon>Liliopsida</taxon>
        <taxon>Poales</taxon>
        <taxon>Poaceae</taxon>
        <taxon>PACMAD clade</taxon>
        <taxon>Panicoideae</taxon>
        <taxon>Andropogonodae</taxon>
        <taxon>Andropogoneae</taxon>
        <taxon>Tripsacinae</taxon>
        <taxon>Zea</taxon>
    </lineage>
</organism>
<reference evidence="1 2" key="1">
    <citation type="journal article" date="2018" name="Nat. Genet.">
        <title>Extensive intraspecific gene order and gene structural variations between Mo17 and other maize genomes.</title>
        <authorList>
            <person name="Sun S."/>
            <person name="Zhou Y."/>
            <person name="Chen J."/>
            <person name="Shi J."/>
            <person name="Zhao H."/>
            <person name="Zhao H."/>
            <person name="Song W."/>
            <person name="Zhang M."/>
            <person name="Cui Y."/>
            <person name="Dong X."/>
            <person name="Liu H."/>
            <person name="Ma X."/>
            <person name="Jiao Y."/>
            <person name="Wang B."/>
            <person name="Wei X."/>
            <person name="Stein J.C."/>
            <person name="Glaubitz J.C."/>
            <person name="Lu F."/>
            <person name="Yu G."/>
            <person name="Liang C."/>
            <person name="Fengler K."/>
            <person name="Li B."/>
            <person name="Rafalski A."/>
            <person name="Schnable P.S."/>
            <person name="Ware D.H."/>
            <person name="Buckler E.S."/>
            <person name="Lai J."/>
        </authorList>
    </citation>
    <scope>NUCLEOTIDE SEQUENCE [LARGE SCALE GENOMIC DNA]</scope>
    <source>
        <strain evidence="2">cv. Missouri 17</strain>
        <tissue evidence="1">Seedling</tissue>
    </source>
</reference>
<sequence>MGVASRRKSNSAVVSVLELEGKEKDRNQEADVLNNCHAVGAGLGDPGMGGARGAGGGVCLGLGGSGAMVEMGLAAGKRVGAASYQAC</sequence>
<dbReference type="EMBL" id="NCVQ01000009">
    <property type="protein sequence ID" value="PWZ09582.1"/>
    <property type="molecule type" value="Genomic_DNA"/>
</dbReference>
<accession>A0A3L6DLN0</accession>